<accession>A0AAW0MFQ8</accession>
<dbReference type="Proteomes" id="UP001460270">
    <property type="component" value="Unassembled WGS sequence"/>
</dbReference>
<sequence length="209" mass="23216">MLSRDLGCMSKCTKEASGLNHSKLDRIKFCNPLVDQYKSKRTSKVWYHLSHCFRSPINPTERSLTQVQTDLAITSTVQDEPDEDNPNPEAEREAEKTDDPDDQTEGPQSTGIREKRREEDAEHLDRGEPGTDGPKKASSEELSAPGAESSAATGHQPRAQRRDEVKTKPPGPMSQSPAATAEHSSWCRGSSEETLENLKVIKAFESIKR</sequence>
<dbReference type="AlphaFoldDB" id="A0AAW0MFQ8"/>
<feature type="compositionally biased region" description="Basic and acidic residues" evidence="1">
    <location>
        <begin position="112"/>
        <end position="139"/>
    </location>
</feature>
<evidence type="ECO:0000313" key="3">
    <source>
        <dbReference type="Proteomes" id="UP001460270"/>
    </source>
</evidence>
<feature type="region of interest" description="Disordered" evidence="1">
    <location>
        <begin position="74"/>
        <end position="193"/>
    </location>
</feature>
<evidence type="ECO:0000313" key="2">
    <source>
        <dbReference type="EMBL" id="KAK7878490.1"/>
    </source>
</evidence>
<protein>
    <submittedName>
        <fullName evidence="2">Uncharacterized protein</fullName>
    </submittedName>
</protein>
<organism evidence="2 3">
    <name type="scientific">Mugilogobius chulae</name>
    <name type="common">yellowstripe goby</name>
    <dbReference type="NCBI Taxonomy" id="88201"/>
    <lineage>
        <taxon>Eukaryota</taxon>
        <taxon>Metazoa</taxon>
        <taxon>Chordata</taxon>
        <taxon>Craniata</taxon>
        <taxon>Vertebrata</taxon>
        <taxon>Euteleostomi</taxon>
        <taxon>Actinopterygii</taxon>
        <taxon>Neopterygii</taxon>
        <taxon>Teleostei</taxon>
        <taxon>Neoteleostei</taxon>
        <taxon>Acanthomorphata</taxon>
        <taxon>Gobiaria</taxon>
        <taxon>Gobiiformes</taxon>
        <taxon>Gobioidei</taxon>
        <taxon>Gobiidae</taxon>
        <taxon>Gobionellinae</taxon>
        <taxon>Mugilogobius</taxon>
    </lineage>
</organism>
<evidence type="ECO:0000256" key="1">
    <source>
        <dbReference type="SAM" id="MobiDB-lite"/>
    </source>
</evidence>
<keyword evidence="3" id="KW-1185">Reference proteome</keyword>
<gene>
    <name evidence="2" type="ORF">WMY93_030326</name>
</gene>
<dbReference type="EMBL" id="JBBPFD010000491">
    <property type="protein sequence ID" value="KAK7878490.1"/>
    <property type="molecule type" value="Genomic_DNA"/>
</dbReference>
<name>A0AAW0MFQ8_9GOBI</name>
<proteinExistence type="predicted"/>
<comment type="caution">
    <text evidence="2">The sequence shown here is derived from an EMBL/GenBank/DDBJ whole genome shotgun (WGS) entry which is preliminary data.</text>
</comment>
<reference evidence="3" key="1">
    <citation type="submission" date="2024-04" db="EMBL/GenBank/DDBJ databases">
        <title>Salinicola lusitanus LLJ914,a marine bacterium isolated from the Okinawa Trough.</title>
        <authorList>
            <person name="Li J."/>
        </authorList>
    </citation>
    <scope>NUCLEOTIDE SEQUENCE [LARGE SCALE GENOMIC DNA]</scope>
</reference>